<gene>
    <name evidence="2" type="ORF">FCM35_KLT06765</name>
</gene>
<dbReference type="EMBL" id="SWLB01000016">
    <property type="protein sequence ID" value="KAF3328159.1"/>
    <property type="molecule type" value="Genomic_DNA"/>
</dbReference>
<dbReference type="InterPro" id="IPR018247">
    <property type="entry name" value="EF_Hand_1_Ca_BS"/>
</dbReference>
<proteinExistence type="predicted"/>
<feature type="domain" description="EF-hand" evidence="1">
    <location>
        <begin position="140"/>
        <end position="169"/>
    </location>
</feature>
<organism evidence="2 3">
    <name type="scientific">Carex littledalei</name>
    <dbReference type="NCBI Taxonomy" id="544730"/>
    <lineage>
        <taxon>Eukaryota</taxon>
        <taxon>Viridiplantae</taxon>
        <taxon>Streptophyta</taxon>
        <taxon>Embryophyta</taxon>
        <taxon>Tracheophyta</taxon>
        <taxon>Spermatophyta</taxon>
        <taxon>Magnoliopsida</taxon>
        <taxon>Liliopsida</taxon>
        <taxon>Poales</taxon>
        <taxon>Cyperaceae</taxon>
        <taxon>Cyperoideae</taxon>
        <taxon>Cariceae</taxon>
        <taxon>Carex</taxon>
        <taxon>Carex subgen. Euthyceras</taxon>
    </lineage>
</organism>
<dbReference type="GO" id="GO:0005509">
    <property type="term" value="F:calcium ion binding"/>
    <property type="evidence" value="ECO:0007669"/>
    <property type="project" value="InterPro"/>
</dbReference>
<name>A0A833R1J3_9POAL</name>
<comment type="caution">
    <text evidence="2">The sequence shown here is derived from an EMBL/GenBank/DDBJ whole genome shotgun (WGS) entry which is preliminary data.</text>
</comment>
<dbReference type="PROSITE" id="PS50222">
    <property type="entry name" value="EF_HAND_2"/>
    <property type="match status" value="1"/>
</dbReference>
<dbReference type="Proteomes" id="UP000623129">
    <property type="component" value="Unassembled WGS sequence"/>
</dbReference>
<keyword evidence="3" id="KW-1185">Reference proteome</keyword>
<reference evidence="2" key="1">
    <citation type="submission" date="2020-01" db="EMBL/GenBank/DDBJ databases">
        <title>Genome sequence of Kobresia littledalei, the first chromosome-level genome in the family Cyperaceae.</title>
        <authorList>
            <person name="Qu G."/>
        </authorList>
    </citation>
    <scope>NUCLEOTIDE SEQUENCE</scope>
    <source>
        <strain evidence="2">C.B.Clarke</strain>
        <tissue evidence="2">Leaf</tissue>
    </source>
</reference>
<evidence type="ECO:0000313" key="2">
    <source>
        <dbReference type="EMBL" id="KAF3328159.1"/>
    </source>
</evidence>
<dbReference type="AlphaFoldDB" id="A0A833R1J3"/>
<accession>A0A833R1J3</accession>
<evidence type="ECO:0000259" key="1">
    <source>
        <dbReference type="PROSITE" id="PS50222"/>
    </source>
</evidence>
<sequence>MQFLLDRSIYDEITPENWAWNLYPDRLSFSSLLTKNLFFSSACERKKKSPHPLCPDPALSSTTPFVSLSPPSHPAPPLTRAPPAAFSIVDPYATRSPLCNRAPHLTRSCPILVLSSVALNTSVTPPILALTSLCRSSPSQSIFERFDRDRSGKIDSSDLMSSFNIATCAMTISKLAREPDTVYTGKETKQECYSN</sequence>
<dbReference type="InterPro" id="IPR002048">
    <property type="entry name" value="EF_hand_dom"/>
</dbReference>
<protein>
    <recommendedName>
        <fullName evidence="1">EF-hand domain-containing protein</fullName>
    </recommendedName>
</protein>
<evidence type="ECO:0000313" key="3">
    <source>
        <dbReference type="Proteomes" id="UP000623129"/>
    </source>
</evidence>
<dbReference type="PROSITE" id="PS00018">
    <property type="entry name" value="EF_HAND_1"/>
    <property type="match status" value="1"/>
</dbReference>